<organism evidence="1 2">
    <name type="scientific">Xylanibacter ruminicola</name>
    <name type="common">Prevotella ruminicola</name>
    <dbReference type="NCBI Taxonomy" id="839"/>
    <lineage>
        <taxon>Bacteria</taxon>
        <taxon>Pseudomonadati</taxon>
        <taxon>Bacteroidota</taxon>
        <taxon>Bacteroidia</taxon>
        <taxon>Bacteroidales</taxon>
        <taxon>Prevotellaceae</taxon>
        <taxon>Xylanibacter</taxon>
    </lineage>
</organism>
<dbReference type="SUPFAM" id="SSF81901">
    <property type="entry name" value="HCP-like"/>
    <property type="match status" value="1"/>
</dbReference>
<evidence type="ECO:0008006" key="3">
    <source>
        <dbReference type="Google" id="ProtNLM"/>
    </source>
</evidence>
<proteinExistence type="predicted"/>
<dbReference type="InterPro" id="IPR011990">
    <property type="entry name" value="TPR-like_helical_dom_sf"/>
</dbReference>
<accession>A0A9D5SC67</accession>
<comment type="caution">
    <text evidence="1">The sequence shown here is derived from an EMBL/GenBank/DDBJ whole genome shotgun (WGS) entry which is preliminary data.</text>
</comment>
<protein>
    <recommendedName>
        <fullName evidence="3">Sel1 repeat family protein</fullName>
    </recommendedName>
</protein>
<dbReference type="Gene3D" id="1.25.40.10">
    <property type="entry name" value="Tetratricopeptide repeat domain"/>
    <property type="match status" value="1"/>
</dbReference>
<dbReference type="EMBL" id="SUYC01000012">
    <property type="protein sequence ID" value="MBE6271445.1"/>
    <property type="molecule type" value="Genomic_DNA"/>
</dbReference>
<evidence type="ECO:0000313" key="2">
    <source>
        <dbReference type="Proteomes" id="UP000806522"/>
    </source>
</evidence>
<dbReference type="AlphaFoldDB" id="A0A9D5SC67"/>
<dbReference type="Proteomes" id="UP000806522">
    <property type="component" value="Unassembled WGS sequence"/>
</dbReference>
<gene>
    <name evidence="1" type="ORF">E7101_10920</name>
</gene>
<name>A0A9D5SC67_XYLRU</name>
<sequence length="362" mass="41415">MKLTPSFDNALKAIWQRKSPTDFLRLGILYTQGNGTAQDDILAQYFIKKALDMGCEEAEEYLELGYESGIKDFGDEINTIIGVSNDLSQKMIAKLKVRIEKERMAGNFGNLARIRQNLLLFYPEYSQEKAISDILSEQSSTDADILFTLSTGDNRSEIYLELQDKLLRQLYAPITSNAKLYKAILEANDTYLLGQDERELIQCITNLTSSYSKICKVHGIKAYEIYSLDSIELYPYISVCDLTMLRFQGFRALLSVKDVDPVIHQKIMECLDCDEKMLNICEEIKDQDLQLFYISFIELNIDIESLQISSLALLRAYRSNNLTPLAEHINDFVDRLNRADIENCLPCYTSEFLPPIDLSKKS</sequence>
<reference evidence="1" key="1">
    <citation type="submission" date="2019-04" db="EMBL/GenBank/DDBJ databases">
        <title>Evolution of Biomass-Degrading Anaerobic Consortia Revealed by Metagenomics.</title>
        <authorList>
            <person name="Peng X."/>
        </authorList>
    </citation>
    <scope>NUCLEOTIDE SEQUENCE</scope>
    <source>
        <strain evidence="1">SIG140</strain>
    </source>
</reference>
<evidence type="ECO:0000313" key="1">
    <source>
        <dbReference type="EMBL" id="MBE6271445.1"/>
    </source>
</evidence>